<gene>
    <name evidence="2" type="ORF">KXQ929_LOCUS48357</name>
</gene>
<evidence type="ECO:0000256" key="1">
    <source>
        <dbReference type="SAM" id="MobiDB-lite"/>
    </source>
</evidence>
<dbReference type="EMBL" id="CAJOBB010018853">
    <property type="protein sequence ID" value="CAF4352723.1"/>
    <property type="molecule type" value="Genomic_DNA"/>
</dbReference>
<comment type="caution">
    <text evidence="2">The sequence shown here is derived from an EMBL/GenBank/DDBJ whole genome shotgun (WGS) entry which is preliminary data.</text>
</comment>
<organism evidence="2 3">
    <name type="scientific">Adineta steineri</name>
    <dbReference type="NCBI Taxonomy" id="433720"/>
    <lineage>
        <taxon>Eukaryota</taxon>
        <taxon>Metazoa</taxon>
        <taxon>Spiralia</taxon>
        <taxon>Gnathifera</taxon>
        <taxon>Rotifera</taxon>
        <taxon>Eurotatoria</taxon>
        <taxon>Bdelloidea</taxon>
        <taxon>Adinetida</taxon>
        <taxon>Adinetidae</taxon>
        <taxon>Adineta</taxon>
    </lineage>
</organism>
<accession>A0A820L999</accession>
<feature type="region of interest" description="Disordered" evidence="1">
    <location>
        <begin position="61"/>
        <end position="85"/>
    </location>
</feature>
<evidence type="ECO:0000313" key="2">
    <source>
        <dbReference type="EMBL" id="CAF4352723.1"/>
    </source>
</evidence>
<sequence>NSLMPHSTANTDKKQLSFVYQPGIGLYDKKKIELDQDLRITSSTADVDERIQSLEISPTFSSDVDHRLSSSSSLESPSPNSKTNNLYKSYLRRQNEQDSLPIRQKLFASDDSSIDKNLKISDVNETTNQENNQKRKSDQNSISNKKLCQSPTLITKQQSQTEIVSKPTSCMLYIF</sequence>
<dbReference type="Proteomes" id="UP000663868">
    <property type="component" value="Unassembled WGS sequence"/>
</dbReference>
<proteinExistence type="predicted"/>
<dbReference type="AlphaFoldDB" id="A0A820L999"/>
<protein>
    <submittedName>
        <fullName evidence="2">Uncharacterized protein</fullName>
    </submittedName>
</protein>
<feature type="non-terminal residue" evidence="2">
    <location>
        <position position="1"/>
    </location>
</feature>
<evidence type="ECO:0000313" key="3">
    <source>
        <dbReference type="Proteomes" id="UP000663868"/>
    </source>
</evidence>
<reference evidence="2" key="1">
    <citation type="submission" date="2021-02" db="EMBL/GenBank/DDBJ databases">
        <authorList>
            <person name="Nowell W R."/>
        </authorList>
    </citation>
    <scope>NUCLEOTIDE SEQUENCE</scope>
</reference>
<name>A0A820L999_9BILA</name>
<feature type="region of interest" description="Disordered" evidence="1">
    <location>
        <begin position="120"/>
        <end position="144"/>
    </location>
</feature>
<feature type="compositionally biased region" description="Low complexity" evidence="1">
    <location>
        <begin position="69"/>
        <end position="81"/>
    </location>
</feature>